<dbReference type="EMBL" id="BGZK01000400">
    <property type="protein sequence ID" value="GBP41497.1"/>
    <property type="molecule type" value="Genomic_DNA"/>
</dbReference>
<dbReference type="AlphaFoldDB" id="A0A4C1VT43"/>
<evidence type="ECO:0000313" key="2">
    <source>
        <dbReference type="Proteomes" id="UP000299102"/>
    </source>
</evidence>
<reference evidence="1 2" key="1">
    <citation type="journal article" date="2019" name="Commun. Biol.">
        <title>The bagworm genome reveals a unique fibroin gene that provides high tensile strength.</title>
        <authorList>
            <person name="Kono N."/>
            <person name="Nakamura H."/>
            <person name="Ohtoshi R."/>
            <person name="Tomita M."/>
            <person name="Numata K."/>
            <person name="Arakawa K."/>
        </authorList>
    </citation>
    <scope>NUCLEOTIDE SEQUENCE [LARGE SCALE GENOMIC DNA]</scope>
</reference>
<name>A0A4C1VT43_EUMVA</name>
<dbReference type="Proteomes" id="UP000299102">
    <property type="component" value="Unassembled WGS sequence"/>
</dbReference>
<keyword evidence="2" id="KW-1185">Reference proteome</keyword>
<gene>
    <name evidence="1" type="ORF">EVAR_24416_1</name>
</gene>
<accession>A0A4C1VT43</accession>
<proteinExistence type="predicted"/>
<protein>
    <submittedName>
        <fullName evidence="1">Uncharacterized protein</fullName>
    </submittedName>
</protein>
<sequence>MEATDCRLAMTGHGTLLLVSVYLPSPQKLLRRNLRALLALGDAADFSAILIVKAQGGVVQLLIIMETNSLTSRTDTNLKLSRPLRRLTIATSQPIDSQR</sequence>
<evidence type="ECO:0000313" key="1">
    <source>
        <dbReference type="EMBL" id="GBP41497.1"/>
    </source>
</evidence>
<organism evidence="1 2">
    <name type="scientific">Eumeta variegata</name>
    <name type="common">Bagworm moth</name>
    <name type="synonym">Eumeta japonica</name>
    <dbReference type="NCBI Taxonomy" id="151549"/>
    <lineage>
        <taxon>Eukaryota</taxon>
        <taxon>Metazoa</taxon>
        <taxon>Ecdysozoa</taxon>
        <taxon>Arthropoda</taxon>
        <taxon>Hexapoda</taxon>
        <taxon>Insecta</taxon>
        <taxon>Pterygota</taxon>
        <taxon>Neoptera</taxon>
        <taxon>Endopterygota</taxon>
        <taxon>Lepidoptera</taxon>
        <taxon>Glossata</taxon>
        <taxon>Ditrysia</taxon>
        <taxon>Tineoidea</taxon>
        <taxon>Psychidae</taxon>
        <taxon>Oiketicinae</taxon>
        <taxon>Eumeta</taxon>
    </lineage>
</organism>
<comment type="caution">
    <text evidence="1">The sequence shown here is derived from an EMBL/GenBank/DDBJ whole genome shotgun (WGS) entry which is preliminary data.</text>
</comment>